<organism evidence="4 6">
    <name type="scientific">Didymodactylos carnosus</name>
    <dbReference type="NCBI Taxonomy" id="1234261"/>
    <lineage>
        <taxon>Eukaryota</taxon>
        <taxon>Metazoa</taxon>
        <taxon>Spiralia</taxon>
        <taxon>Gnathifera</taxon>
        <taxon>Rotifera</taxon>
        <taxon>Eurotatoria</taxon>
        <taxon>Bdelloidea</taxon>
        <taxon>Philodinida</taxon>
        <taxon>Philodinidae</taxon>
        <taxon>Didymodactylos</taxon>
    </lineage>
</organism>
<feature type="compositionally biased region" description="Polar residues" evidence="2">
    <location>
        <begin position="1628"/>
        <end position="1639"/>
    </location>
</feature>
<evidence type="ECO:0000313" key="4">
    <source>
        <dbReference type="EMBL" id="CAF0875643.1"/>
    </source>
</evidence>
<keyword evidence="6" id="KW-1185">Reference proteome</keyword>
<feature type="region of interest" description="Disordered" evidence="2">
    <location>
        <begin position="1608"/>
        <end position="1640"/>
    </location>
</feature>
<evidence type="ECO:0000256" key="1">
    <source>
        <dbReference type="ARBA" id="ARBA00006209"/>
    </source>
</evidence>
<dbReference type="Pfam" id="PF19274">
    <property type="entry name" value="PI4K_N"/>
    <property type="match status" value="2"/>
</dbReference>
<dbReference type="EMBL" id="CAJNOQ010001194">
    <property type="protein sequence ID" value="CAF0875643.1"/>
    <property type="molecule type" value="Genomic_DNA"/>
</dbReference>
<sequence>MLILQNLCYDRYLNQRLVLFQLSRALAKCSSITTTENNSTLNFLLELCPIGIIENNITNLQFDEHLINGLLALCLLISESPTSSFVAPSVNCLRLFIQNVLFSLTWKPKYFYQHFPINNNIRKNVSISTTNLFLHDLPQSEILIFCIHMALSEVAEHTKHKRLIIDIHETQIPFRNYYQPKTQYSPSKISSHSAGLETNDYLPHTSIYQTHTTTKTATNNDLNQIKYDLLYLIYYLMGSLRSCCRRGLLNITTLSHLLYPKRYDLDKTTSATGEYRNPFDLTIESPCLLKEKSNPTQVYMDNRPYARLTLLMYETHIRLNKRKIELNDIFLQSPKDLLIRTLFDLPSSSYPTDSLCNKSDDCSNYIKDLREYSYLMDKIVQLWFELNDLFFNEKFVQTIDYFIPLKKFNYPFNCKNLSSLLIQTTLGFFRDIFLLFDCVPQELHENVTFVLDKISTQRLRSFKYKVSLNSLHDLFQFDESKPDTTTIRDREENEMKFKSDASSSSKQNSLKDEFTPSLITTSTSISTSSKTTTPFQTADLYHPHSATPTSLFQAPEEVNLSDRLKGYKQSLSASMLPNMKIYPKSLDRSCKDEQQELVSNGSHSLTESSVQIASNQISMKREALKFNKVDENDGFHHISENKNDNSQRRHRIRNIFARLQKFKRDQQNGSTNKKQDIPVLSTDVFDLPQFCTKSVLVNSSISSTVDICVKGSDEVIDPIEQPEHQHQESIVLTEDDYWCEACIQINLLQIKYFLIHSYKDESRKIQCFEDMFRQIETILTIHIYYYQSSLRAQVLLVIGMLQTLVLIVRAYNQYSQRSINIIQSVFSRISKNFMYLLKITDATFLLNVSCMRTRLLDRYIKRIIREKQASLAKLREEQRKSNVRLYKSNHSYLSPKLYSPYHKMRSRAKKKLMNAPKDVTCAYTLVRNAVTISLRSIIDHTNPKPRYILCPLFDYKFDTNIPQTPITNIKEKYRLGQSNNELIPVQRIDTDPLVLPFAVQQKQDYHQEIDYFYKHVNLSTKSSLFSDLSIQRSLLLEYLIIDQTSLNLTIVEKSLYLTTIHTLVDIIRHTSKSLIQKSQWAITSQIQQILTLPTDDLFREAEKIEEENGSNTQLISLRVKRVQLIEPKTKNKCHIQIKNQEQRLFSRSMAALLNLSVINSKPSPLETSSALLRILLELFISLVLLVFNELKTLQWSKSYLIRIGQLIPAIGHVTQSILLSQIDSRLLRLFREFWLVCALNKFTENDDTLHTNCKSTSSNMSIARNKFKIRQKNANRDDIQYPVQWTYWLSQIALNSPILCGENETLNEIESMALFKPELLNEIEICSLRKLTVNKYVNFGHLRRTIIDRLPYGQCCFLLATMALETQRFREMSNHKTIISCFTYLERSTILDSHSSLWHCLATYISNIFEMYIIDSKHRHRTSNWDQDIIKVSLFLAVRSCHLIRQIRLFSWHCLIRLFSNDVCPHLFWNYNVLSFFTQLLRLLYRSINEIHISQSHQYVTAPNTKYWIRFFDNMVERQLLHKQFEQFFIRILMHNIAFVPLTTLSHIQHIAYISYIVDEKVLMEYILDLTMKTIVNFTSQPLPVKPTTSTLSIAANFLLEKNNKKRRPTSAFDDDTVRYPHPKNHIRNTPDQTKINGNNGVGLTHDEYLNETLKNPIIIDNINDIQYDISSSTFTLLPAGIVKSVTSSYIPNKNFFHNVHDCFSSFGYIDMLRIKYENEFLLKQLNQQQQHEAQSKILKEPLLIKQTITKDKHAQFLLPSRSPSFASPSSVTERSLSYTSSAQSFRLEEGMNYQYEYCNLNTYINKSNEFPIEKDELKDKHPSSLLFEKYTSSITRDHLPNNQIKKYIFDQLSSLFDLTINKIKSMNKNIAIIKNQNNDDTTLTMFDSSGTLSLFHMDQYEKLDLIPIHIISFRLAAAISSGLNTTNERILIRKIATIPLHVFTYNSVDSMLTALMFVISSRPNLTLVVLREIFEAFLMTAKLKMGLFSNMSTPNDEYQFLYQTCMNILPHTTYSFDLAHRHWLDFVFERLRYSLNTNDDELEIIGTFFIQLLRHHKIKINYSEYYASTLFRLLSIVLSLCQNERTDNLTSVVLKIDVYDCIFQYFSKLNGQNFPIMNSTHTIETIKTLIKFMNYIDKDKRIKYNEIIPKLGISLNQCRILSCLLLSCEIEHFFQYLSPRIDISDHNFVTTKQLFQQEHFVPVNVATFNSNDWKKIVQLCTQISSTLTINVRLRFSHILAVREAFEHQIDLSICLLNCPLLISSLYSTLLKPIYHQNAFTSSSFDAYCALNMVLTGKCTSTSMLMAARFWLNVHPFFIRDFLLLISYSLKYDQTGLLNEIISLNPNIIISSIDYYTCTCLTSNDACSQCYRLQIKLQQSKTLSTTYSTINSLVNTTNYTQILFHYRHSTNHLYPLYNFLQNLFGHIYQLNSASVCSHCYKILTYQSKQSTNRKNNLLCLEVPFDIMSLVDFEQNSIDIIDYYTILAREMTLNHLFEQKQKIASRTIVQTTTTNSEKDHFSFLQQTFLKCYSSLTVFSYICPLIDLNNRGTMFTYDGHIVPIIRTEAIDNINSRTARKKSESQLLPLYALLMMGGDVKTLLYENYEDYCVKAYMALLSYRHQLLSLLKWMSSIPEYQHIHSYITDRLNPNQNEYSLIHLFLNTLRLSTEAYRKKELIEYSEKYAISTAYK</sequence>
<accession>A0A813XZR4</accession>
<dbReference type="InterPro" id="IPR045495">
    <property type="entry name" value="PI4K_N"/>
</dbReference>
<evidence type="ECO:0000313" key="5">
    <source>
        <dbReference type="EMBL" id="CAF3662554.1"/>
    </source>
</evidence>
<feature type="domain" description="PI4-kinase N-terminal" evidence="3">
    <location>
        <begin position="1173"/>
        <end position="1497"/>
    </location>
</feature>
<evidence type="ECO:0000256" key="2">
    <source>
        <dbReference type="SAM" id="MobiDB-lite"/>
    </source>
</evidence>
<dbReference type="Proteomes" id="UP000663829">
    <property type="component" value="Unassembled WGS sequence"/>
</dbReference>
<evidence type="ECO:0000313" key="6">
    <source>
        <dbReference type="Proteomes" id="UP000663829"/>
    </source>
</evidence>
<dbReference type="EMBL" id="CAJOBC010001194">
    <property type="protein sequence ID" value="CAF3662554.1"/>
    <property type="molecule type" value="Genomic_DNA"/>
</dbReference>
<dbReference type="InterPro" id="IPR036940">
    <property type="entry name" value="PI3/4_kinase_cat_sf"/>
</dbReference>
<dbReference type="Gene3D" id="1.10.1070.11">
    <property type="entry name" value="Phosphatidylinositol 3-/4-kinase, catalytic domain"/>
    <property type="match status" value="1"/>
</dbReference>
<name>A0A813XZR4_9BILA</name>
<protein>
    <recommendedName>
        <fullName evidence="3">PI4-kinase N-terminal domain-containing protein</fullName>
    </recommendedName>
</protein>
<evidence type="ECO:0000259" key="3">
    <source>
        <dbReference type="Pfam" id="PF19274"/>
    </source>
</evidence>
<gene>
    <name evidence="4" type="ORF">GPM918_LOCUS7336</name>
    <name evidence="5" type="ORF">SRO942_LOCUS7336</name>
</gene>
<comment type="caution">
    <text evidence="4">The sequence shown here is derived from an EMBL/GenBank/DDBJ whole genome shotgun (WGS) entry which is preliminary data.</text>
</comment>
<comment type="similarity">
    <text evidence="1">Belongs to the PI3/PI4-kinase family. Type III PI4K subfamily.</text>
</comment>
<dbReference type="Proteomes" id="UP000681722">
    <property type="component" value="Unassembled WGS sequence"/>
</dbReference>
<feature type="domain" description="PI4-kinase N-terminal" evidence="3">
    <location>
        <begin position="1929"/>
        <end position="2133"/>
    </location>
</feature>
<reference evidence="4" key="1">
    <citation type="submission" date="2021-02" db="EMBL/GenBank/DDBJ databases">
        <authorList>
            <person name="Nowell W R."/>
        </authorList>
    </citation>
    <scope>NUCLEOTIDE SEQUENCE</scope>
</reference>
<proteinExistence type="inferred from homology"/>